<evidence type="ECO:0000313" key="14">
    <source>
        <dbReference type="Proteomes" id="UP000233256"/>
    </source>
</evidence>
<feature type="transmembrane region" description="Helical" evidence="11">
    <location>
        <begin position="209"/>
        <end position="235"/>
    </location>
</feature>
<dbReference type="InterPro" id="IPR023011">
    <property type="entry name" value="ATP_synth_F0_asu_AS"/>
</dbReference>
<dbReference type="SUPFAM" id="SSF81336">
    <property type="entry name" value="F1F0 ATP synthase subunit A"/>
    <property type="match status" value="1"/>
</dbReference>
<dbReference type="PROSITE" id="PS00449">
    <property type="entry name" value="ATPASE_A"/>
    <property type="match status" value="1"/>
</dbReference>
<feature type="transmembrane region" description="Helical" evidence="11">
    <location>
        <begin position="84"/>
        <end position="102"/>
    </location>
</feature>
<dbReference type="GO" id="GO:0045259">
    <property type="term" value="C:proton-transporting ATP synthase complex"/>
    <property type="evidence" value="ECO:0007669"/>
    <property type="project" value="UniProtKB-KW"/>
</dbReference>
<dbReference type="PANTHER" id="PTHR42823:SF3">
    <property type="entry name" value="ATP SYNTHASE SUBUNIT A, CHLOROPLASTIC"/>
    <property type="match status" value="1"/>
</dbReference>
<proteinExistence type="inferred from homology"/>
<dbReference type="EMBL" id="PGXC01000003">
    <property type="protein sequence ID" value="PKK91341.1"/>
    <property type="molecule type" value="Genomic_DNA"/>
</dbReference>
<dbReference type="InterPro" id="IPR000568">
    <property type="entry name" value="ATP_synth_F0_asu"/>
</dbReference>
<gene>
    <name evidence="11 13" type="primary">atpB</name>
    <name evidence="13" type="ORF">CVV64_06120</name>
</gene>
<evidence type="ECO:0000256" key="7">
    <source>
        <dbReference type="ARBA" id="ARBA00022989"/>
    </source>
</evidence>
<dbReference type="PANTHER" id="PTHR42823">
    <property type="entry name" value="ATP SYNTHASE SUBUNIT A, CHLOROPLASTIC"/>
    <property type="match status" value="1"/>
</dbReference>
<evidence type="ECO:0000256" key="8">
    <source>
        <dbReference type="ARBA" id="ARBA00023065"/>
    </source>
</evidence>
<dbReference type="NCBIfam" id="TIGR01131">
    <property type="entry name" value="ATP_synt_6_or_A"/>
    <property type="match status" value="1"/>
</dbReference>
<reference evidence="13 14" key="1">
    <citation type="journal article" date="2017" name="ISME J.">
        <title>Potential for microbial H2 and metal transformations associated with novel bacteria and archaea in deep terrestrial subsurface sediments.</title>
        <authorList>
            <person name="Hernsdorf A.W."/>
            <person name="Amano Y."/>
            <person name="Miyakawa K."/>
            <person name="Ise K."/>
            <person name="Suzuki Y."/>
            <person name="Anantharaman K."/>
            <person name="Probst A."/>
            <person name="Burstein D."/>
            <person name="Thomas B.C."/>
            <person name="Banfield J.F."/>
        </authorList>
    </citation>
    <scope>NUCLEOTIDE SEQUENCE [LARGE SCALE GENOMIC DNA]</scope>
    <source>
        <strain evidence="13">HGW-Wallbacteria-1</strain>
    </source>
</reference>
<comment type="caution">
    <text evidence="13">The sequence shown here is derived from an EMBL/GenBank/DDBJ whole genome shotgun (WGS) entry which is preliminary data.</text>
</comment>
<evidence type="ECO:0000256" key="9">
    <source>
        <dbReference type="ARBA" id="ARBA00023136"/>
    </source>
</evidence>
<keyword evidence="4 11" id="KW-0138">CF(0)</keyword>
<dbReference type="Gene3D" id="1.20.120.220">
    <property type="entry name" value="ATP synthase, F0 complex, subunit A"/>
    <property type="match status" value="1"/>
</dbReference>
<keyword evidence="7 11" id="KW-1133">Transmembrane helix</keyword>
<evidence type="ECO:0000256" key="4">
    <source>
        <dbReference type="ARBA" id="ARBA00022547"/>
    </source>
</evidence>
<feature type="transmembrane region" description="Helical" evidence="11">
    <location>
        <begin position="14"/>
        <end position="40"/>
    </location>
</feature>
<keyword evidence="3 11" id="KW-0813">Transport</keyword>
<dbReference type="GO" id="GO:0046933">
    <property type="term" value="F:proton-transporting ATP synthase activity, rotational mechanism"/>
    <property type="evidence" value="ECO:0007669"/>
    <property type="project" value="UniProtKB-UniRule"/>
</dbReference>
<evidence type="ECO:0000256" key="2">
    <source>
        <dbReference type="ARBA" id="ARBA00006810"/>
    </source>
</evidence>
<dbReference type="PRINTS" id="PR00123">
    <property type="entry name" value="ATPASEA"/>
</dbReference>
<sequence>MDIGTMPQRIINLFGYSLIINTETVICSWIVMAVLVIIALMARRAILASSDSLVPNRFQAAVELIIGAFDNLCTETLGEKRARLYFPFIMTIFLFVWIGNVLDVLPPVFNLIPDFKAPAGDLNTTLGLGIVVFLVFNLSGIYYKGFINYFAEWFQPFIFMFPLNFVGEIAKVISLSFRLFGNIMGGGIIIIVVGHLVHHLVIPIFLDGFFGIFVGTIQAFVFTMLSLVYIATAIAED</sequence>
<evidence type="ECO:0000256" key="1">
    <source>
        <dbReference type="ARBA" id="ARBA00004141"/>
    </source>
</evidence>
<evidence type="ECO:0000256" key="5">
    <source>
        <dbReference type="ARBA" id="ARBA00022692"/>
    </source>
</evidence>
<keyword evidence="9 11" id="KW-0472">Membrane</keyword>
<comment type="subcellular location">
    <subcellularLocation>
        <location evidence="11 12">Cell membrane</location>
        <topology evidence="11 12">Multi-pass membrane protein</topology>
    </subcellularLocation>
    <subcellularLocation>
        <location evidence="1">Membrane</location>
        <topology evidence="1">Multi-pass membrane protein</topology>
    </subcellularLocation>
</comment>
<dbReference type="CDD" id="cd00310">
    <property type="entry name" value="ATP-synt_Fo_a_6"/>
    <property type="match status" value="1"/>
</dbReference>
<organism evidence="13 14">
    <name type="scientific">Candidatus Wallbacteria bacterium HGW-Wallbacteria-1</name>
    <dbReference type="NCBI Taxonomy" id="2013854"/>
    <lineage>
        <taxon>Bacteria</taxon>
        <taxon>Candidatus Walliibacteriota</taxon>
    </lineage>
</organism>
<protein>
    <recommendedName>
        <fullName evidence="11 12">ATP synthase subunit a</fullName>
    </recommendedName>
    <alternativeName>
        <fullName evidence="11">ATP synthase F0 sector subunit a</fullName>
    </alternativeName>
    <alternativeName>
        <fullName evidence="11">F-ATPase subunit 6</fullName>
    </alternativeName>
</protein>
<feature type="transmembrane region" description="Helical" evidence="11">
    <location>
        <begin position="122"/>
        <end position="141"/>
    </location>
</feature>
<evidence type="ECO:0000256" key="11">
    <source>
        <dbReference type="HAMAP-Rule" id="MF_01393"/>
    </source>
</evidence>
<dbReference type="GO" id="GO:0042777">
    <property type="term" value="P:proton motive force-driven plasma membrane ATP synthesis"/>
    <property type="evidence" value="ECO:0007669"/>
    <property type="project" value="TreeGrafter"/>
</dbReference>
<dbReference type="Proteomes" id="UP000233256">
    <property type="component" value="Unassembled WGS sequence"/>
</dbReference>
<name>A0A2N1PSM6_9BACT</name>
<evidence type="ECO:0000313" key="13">
    <source>
        <dbReference type="EMBL" id="PKK91341.1"/>
    </source>
</evidence>
<evidence type="ECO:0000256" key="6">
    <source>
        <dbReference type="ARBA" id="ARBA00022781"/>
    </source>
</evidence>
<keyword evidence="5 11" id="KW-0812">Transmembrane</keyword>
<comment type="function">
    <text evidence="11 12">Key component of the proton channel; it plays a direct role in the translocation of protons across the membrane.</text>
</comment>
<evidence type="ECO:0000256" key="12">
    <source>
        <dbReference type="RuleBase" id="RU000483"/>
    </source>
</evidence>
<evidence type="ECO:0000256" key="10">
    <source>
        <dbReference type="ARBA" id="ARBA00023310"/>
    </source>
</evidence>
<dbReference type="Pfam" id="PF00119">
    <property type="entry name" value="ATP-synt_A"/>
    <property type="match status" value="1"/>
</dbReference>
<dbReference type="InterPro" id="IPR045082">
    <property type="entry name" value="ATP_syn_F0_a_bact/chloroplast"/>
</dbReference>
<evidence type="ECO:0000256" key="3">
    <source>
        <dbReference type="ARBA" id="ARBA00022448"/>
    </source>
</evidence>
<dbReference type="GO" id="GO:0005886">
    <property type="term" value="C:plasma membrane"/>
    <property type="evidence" value="ECO:0007669"/>
    <property type="project" value="UniProtKB-SubCell"/>
</dbReference>
<keyword evidence="10 11" id="KW-0066">ATP synthesis</keyword>
<comment type="similarity">
    <text evidence="2 11 12">Belongs to the ATPase A chain family.</text>
</comment>
<accession>A0A2N1PSM6</accession>
<dbReference type="AlphaFoldDB" id="A0A2N1PSM6"/>
<keyword evidence="6 11" id="KW-0375">Hydrogen ion transport</keyword>
<dbReference type="InterPro" id="IPR035908">
    <property type="entry name" value="F0_ATP_A_sf"/>
</dbReference>
<feature type="transmembrane region" description="Helical" evidence="11">
    <location>
        <begin position="179"/>
        <end position="197"/>
    </location>
</feature>
<keyword evidence="11" id="KW-1003">Cell membrane</keyword>
<dbReference type="HAMAP" id="MF_01393">
    <property type="entry name" value="ATP_synth_a_bact"/>
    <property type="match status" value="1"/>
</dbReference>
<keyword evidence="8 11" id="KW-0406">Ion transport</keyword>